<organism evidence="9 10">
    <name type="scientific">Fictibacillus aquaticus</name>
    <dbReference type="NCBI Taxonomy" id="2021314"/>
    <lineage>
        <taxon>Bacteria</taxon>
        <taxon>Bacillati</taxon>
        <taxon>Bacillota</taxon>
        <taxon>Bacilli</taxon>
        <taxon>Bacillales</taxon>
        <taxon>Fictibacillaceae</taxon>
        <taxon>Fictibacillus</taxon>
    </lineage>
</organism>
<feature type="binding site" evidence="6">
    <location>
        <position position="155"/>
    </location>
    <ligand>
        <name>FMN</name>
        <dbReference type="ChEBI" id="CHEBI:58210"/>
    </ligand>
</feature>
<sequence length="464" mass="52777">MTKQIILNAFEMTSAMHNSHGLWKHPKSKRHRGYKDLNYWIEMARLLERGKFDAVFFADVLGVYDTYKQSKEPSIHDGLQIPVNDGAFVIPTMASVTEHLSFAITVSTTYEQPFGNARRFSTLDHLTNGRIAWNVVTSYLPNAARNFGLKDMVKHDKRYEIADEFLEVSYKLWEESWEDGAIIEDVENGILVDSSKVHEINHTGEFFSVEGPHLSEPSPQRTPVIYQAGTSERGRDFSAKHAECVFVGGPTPERIKYYADDIRKRAVEHGRNPDHVKIICFLTVIVAETTEQAEAKYEEYNKLWSPDAAKSQFGGASGYDLSEYEKQDQDQPFEFKKTEHGHYKAASLTKDASKQLSIKEALGRLESIDRNTVFIGNPVEVADQIQHHFETSGVDGYNLNHLVTPSCLEDFIDLVIPILQERGIYKKEYKDGSLREKLFSHGRSVLPNDHPGRKFAPGRHLTHS</sequence>
<dbReference type="EMBL" id="NOII01000011">
    <property type="protein sequence ID" value="OYD56528.1"/>
    <property type="molecule type" value="Genomic_DNA"/>
</dbReference>
<reference evidence="9 10" key="1">
    <citation type="submission" date="2017-07" db="EMBL/GenBank/DDBJ databases">
        <title>Fictibacillus sp. nov. GDSW-R2A3 Genome sequencing and assembly.</title>
        <authorList>
            <person name="Mayilraj S."/>
        </authorList>
    </citation>
    <scope>NUCLEOTIDE SEQUENCE [LARGE SCALE GENOMIC DNA]</scope>
    <source>
        <strain evidence="9 10">GDSW-R2A3</strain>
    </source>
</reference>
<gene>
    <name evidence="9" type="ORF">CGZ90_16075</name>
</gene>
<dbReference type="CDD" id="cd01095">
    <property type="entry name" value="Nitrilotriacetate_monoxgenase"/>
    <property type="match status" value="1"/>
</dbReference>
<feature type="region of interest" description="Disordered" evidence="7">
    <location>
        <begin position="442"/>
        <end position="464"/>
    </location>
</feature>
<comment type="similarity">
    <text evidence="5">Belongs to the NtaA/SnaA/DszA monooxygenase family.</text>
</comment>
<evidence type="ECO:0000256" key="1">
    <source>
        <dbReference type="ARBA" id="ARBA00022630"/>
    </source>
</evidence>
<dbReference type="GO" id="GO:0004497">
    <property type="term" value="F:monooxygenase activity"/>
    <property type="evidence" value="ECO:0007669"/>
    <property type="project" value="UniProtKB-KW"/>
</dbReference>
<dbReference type="OrthoDB" id="3265338at2"/>
<dbReference type="PANTHER" id="PTHR30011">
    <property type="entry name" value="ALKANESULFONATE MONOOXYGENASE-RELATED"/>
    <property type="match status" value="1"/>
</dbReference>
<feature type="binding site" evidence="6">
    <location>
        <position position="231"/>
    </location>
    <ligand>
        <name>FMN</name>
        <dbReference type="ChEBI" id="CHEBI:58210"/>
    </ligand>
</feature>
<evidence type="ECO:0000256" key="6">
    <source>
        <dbReference type="PIRSR" id="PIRSR000337-1"/>
    </source>
</evidence>
<evidence type="ECO:0000313" key="9">
    <source>
        <dbReference type="EMBL" id="OYD56528.1"/>
    </source>
</evidence>
<evidence type="ECO:0000256" key="7">
    <source>
        <dbReference type="SAM" id="MobiDB-lite"/>
    </source>
</evidence>
<accession>A0A235F5M7</accession>
<keyword evidence="2 6" id="KW-0288">FMN</keyword>
<evidence type="ECO:0000256" key="5">
    <source>
        <dbReference type="ARBA" id="ARBA00033748"/>
    </source>
</evidence>
<dbReference type="InterPro" id="IPR011251">
    <property type="entry name" value="Luciferase-like_dom"/>
</dbReference>
<keyword evidence="3" id="KW-0560">Oxidoreductase</keyword>
<feature type="domain" description="Luciferase-like" evidence="8">
    <location>
        <begin position="30"/>
        <end position="395"/>
    </location>
</feature>
<dbReference type="RefSeq" id="WP_094253544.1">
    <property type="nucleotide sequence ID" value="NZ_JBHLXL010000002.1"/>
</dbReference>
<dbReference type="Proteomes" id="UP000215059">
    <property type="component" value="Unassembled WGS sequence"/>
</dbReference>
<dbReference type="InterPro" id="IPR051260">
    <property type="entry name" value="Diverse_substr_monoxygenases"/>
</dbReference>
<dbReference type="InterPro" id="IPR016215">
    <property type="entry name" value="NTA_MOA"/>
</dbReference>
<evidence type="ECO:0000256" key="3">
    <source>
        <dbReference type="ARBA" id="ARBA00023002"/>
    </source>
</evidence>
<dbReference type="AlphaFoldDB" id="A0A235F5M7"/>
<dbReference type="Pfam" id="PF00296">
    <property type="entry name" value="Bac_luciferase"/>
    <property type="match status" value="1"/>
</dbReference>
<dbReference type="SUPFAM" id="SSF51679">
    <property type="entry name" value="Bacterial luciferase-like"/>
    <property type="match status" value="1"/>
</dbReference>
<name>A0A235F5M7_9BACL</name>
<dbReference type="Gene3D" id="3.20.20.30">
    <property type="entry name" value="Luciferase-like domain"/>
    <property type="match status" value="1"/>
</dbReference>
<evidence type="ECO:0000256" key="2">
    <source>
        <dbReference type="ARBA" id="ARBA00022643"/>
    </source>
</evidence>
<evidence type="ECO:0000256" key="4">
    <source>
        <dbReference type="ARBA" id="ARBA00023033"/>
    </source>
</evidence>
<dbReference type="InterPro" id="IPR036661">
    <property type="entry name" value="Luciferase-like_sf"/>
</dbReference>
<protein>
    <submittedName>
        <fullName evidence="9">N5,N10-methylene tetrahydromethanopterin reductase</fullName>
    </submittedName>
</protein>
<dbReference type="PIRSF" id="PIRSF000337">
    <property type="entry name" value="NTA_MOA"/>
    <property type="match status" value="1"/>
</dbReference>
<comment type="caution">
    <text evidence="9">The sequence shown here is derived from an EMBL/GenBank/DDBJ whole genome shotgun (WGS) entry which is preliminary data.</text>
</comment>
<feature type="binding site" evidence="6">
    <location>
        <position position="59"/>
    </location>
    <ligand>
        <name>FMN</name>
        <dbReference type="ChEBI" id="CHEBI:58210"/>
    </ligand>
</feature>
<dbReference type="PANTHER" id="PTHR30011:SF16">
    <property type="entry name" value="C2H2 FINGER DOMAIN TRANSCRIPTION FACTOR (EUROFUNG)-RELATED"/>
    <property type="match status" value="1"/>
</dbReference>
<keyword evidence="4" id="KW-0503">Monooxygenase</keyword>
<proteinExistence type="inferred from homology"/>
<feature type="binding site" evidence="6">
    <location>
        <position position="159"/>
    </location>
    <ligand>
        <name>FMN</name>
        <dbReference type="ChEBI" id="CHEBI:58210"/>
    </ligand>
</feature>
<evidence type="ECO:0000259" key="8">
    <source>
        <dbReference type="Pfam" id="PF00296"/>
    </source>
</evidence>
<keyword evidence="10" id="KW-1185">Reference proteome</keyword>
<feature type="binding site" evidence="6">
    <location>
        <position position="105"/>
    </location>
    <ligand>
        <name>FMN</name>
        <dbReference type="ChEBI" id="CHEBI:58210"/>
    </ligand>
</feature>
<dbReference type="GO" id="GO:0016705">
    <property type="term" value="F:oxidoreductase activity, acting on paired donors, with incorporation or reduction of molecular oxygen"/>
    <property type="evidence" value="ECO:0007669"/>
    <property type="project" value="InterPro"/>
</dbReference>
<dbReference type="NCBIfam" id="TIGR03860">
    <property type="entry name" value="FMN_nitrolo"/>
    <property type="match status" value="1"/>
</dbReference>
<keyword evidence="1 6" id="KW-0285">Flavoprotein</keyword>
<evidence type="ECO:0000313" key="10">
    <source>
        <dbReference type="Proteomes" id="UP000215059"/>
    </source>
</evidence>